<sequence length="374" mass="39753">MTQGILFKNARLAGSIPSFRGLADVRVRDGVIAEVGTNLELSEGETAIDARGNLLSPGLVDLHVHVYPGAVLGLMADEVGYRTGVTTVIDAGSAGPLNFQEFVDRAILTQKTRVLSWINFARYGLAGSLSELDAPEKLATYDELEPFARNELVVGMKLRASSSVVGKMGIEPIRQGVAMARRLGMRVMVHVGNAPPHLPDVLSLLGAGDIVTHAFHGKPGGILTESGDVIPEAMEARERGVLFDVGHGNASFNVNVMRKCLDKGFGPDSISSDLHLQSISKVGDLPLTLSKFLALGMDPVEVLELASTRVAKNLGLNSLGAIAPGYVADLVLWRLVEGESLLFDSDGNELKSTLRLAPVMVMKGGEILLSAQEV</sequence>
<feature type="domain" description="Amidohydrolase-related" evidence="1">
    <location>
        <begin position="55"/>
        <end position="365"/>
    </location>
</feature>
<dbReference type="InterPro" id="IPR020043">
    <property type="entry name" value="Deacetylase_Atu3266-like"/>
</dbReference>
<dbReference type="SUPFAM" id="SSF51556">
    <property type="entry name" value="Metallo-dependent hydrolases"/>
    <property type="match status" value="1"/>
</dbReference>
<proteinExistence type="predicted"/>
<dbReference type="InterPro" id="IPR006680">
    <property type="entry name" value="Amidohydro-rel"/>
</dbReference>
<dbReference type="InterPro" id="IPR011059">
    <property type="entry name" value="Metal-dep_hydrolase_composite"/>
</dbReference>
<dbReference type="Gene3D" id="3.20.20.140">
    <property type="entry name" value="Metal-dependent hydrolases"/>
    <property type="match status" value="1"/>
</dbReference>
<evidence type="ECO:0000259" key="1">
    <source>
        <dbReference type="Pfam" id="PF01979"/>
    </source>
</evidence>
<dbReference type="AlphaFoldDB" id="A0AAT9LDZ0"/>
<accession>A0AAT9LDZ0</accession>
<dbReference type="PANTHER" id="PTHR42717:SF1">
    <property type="entry name" value="IMIDAZOLONEPROPIONASE AND RELATED AMIDOHYDROLASES"/>
    <property type="match status" value="1"/>
</dbReference>
<reference evidence="2" key="2">
    <citation type="journal article" date="2023" name="Biology">
        <title>Prokaryotic Life Associated with Coal-Fire Gas Vents Revealed by Metagenomics.</title>
        <authorList>
            <person name="Kadnikov V.V."/>
            <person name="Mardanov A.V."/>
            <person name="Beletsky A.V."/>
            <person name="Karnachuk O.V."/>
            <person name="Ravin N.V."/>
        </authorList>
    </citation>
    <scope>NUCLEOTIDE SEQUENCE</scope>
    <source>
        <strain evidence="2">Bu02</strain>
    </source>
</reference>
<gene>
    <name evidence="2" type="ORF">IMF26_03875</name>
</gene>
<name>A0AAT9LDZ0_9FIRM</name>
<dbReference type="GO" id="GO:0019213">
    <property type="term" value="F:deacetylase activity"/>
    <property type="evidence" value="ECO:0007669"/>
    <property type="project" value="InterPro"/>
</dbReference>
<dbReference type="GO" id="GO:0016810">
    <property type="term" value="F:hydrolase activity, acting on carbon-nitrogen (but not peptide) bonds"/>
    <property type="evidence" value="ECO:0007669"/>
    <property type="project" value="InterPro"/>
</dbReference>
<dbReference type="EMBL" id="CP062796">
    <property type="protein sequence ID" value="QUL99205.1"/>
    <property type="molecule type" value="Genomic_DNA"/>
</dbReference>
<organism evidence="2">
    <name type="scientific">Candidatus Fermentithermobacillus carboniphilus</name>
    <dbReference type="NCBI Taxonomy" id="3085328"/>
    <lineage>
        <taxon>Bacteria</taxon>
        <taxon>Bacillati</taxon>
        <taxon>Bacillota</taxon>
        <taxon>Candidatus Fermentithermobacillia</taxon>
        <taxon>Candidatus Fermentithermobacillales</taxon>
        <taxon>Candidatus Fermentithermobacillaceae</taxon>
        <taxon>Candidatus Fermentithermobacillus</taxon>
    </lineage>
</organism>
<dbReference type="KEGG" id="fcz:IMF26_03875"/>
<dbReference type="Gene3D" id="2.30.40.10">
    <property type="entry name" value="Urease, subunit C, domain 1"/>
    <property type="match status" value="1"/>
</dbReference>
<evidence type="ECO:0000313" key="2">
    <source>
        <dbReference type="EMBL" id="QUL99205.1"/>
    </source>
</evidence>
<dbReference type="PANTHER" id="PTHR42717">
    <property type="entry name" value="DIHYDROOROTASE-RELATED"/>
    <property type="match status" value="1"/>
</dbReference>
<protein>
    <submittedName>
        <fullName evidence="2">Amidohydrolase/deacetylase family metallohydrolase</fullName>
    </submittedName>
</protein>
<dbReference type="InterPro" id="IPR032466">
    <property type="entry name" value="Metal_Hydrolase"/>
</dbReference>
<dbReference type="Pfam" id="PF01979">
    <property type="entry name" value="Amidohydro_1"/>
    <property type="match status" value="1"/>
</dbReference>
<reference evidence="2" key="1">
    <citation type="submission" date="2020-10" db="EMBL/GenBank/DDBJ databases">
        <authorList>
            <person name="Kadnikov V."/>
            <person name="Beletsky A.V."/>
            <person name="Mardanov A.V."/>
            <person name="Karnachuk O.V."/>
            <person name="Ravin N.V."/>
        </authorList>
    </citation>
    <scope>NUCLEOTIDE SEQUENCE</scope>
    <source>
        <strain evidence="2">Bu02</strain>
    </source>
</reference>
<dbReference type="SUPFAM" id="SSF51338">
    <property type="entry name" value="Composite domain of metallo-dependent hydrolases"/>
    <property type="match status" value="1"/>
</dbReference>